<name>A0A7J6TS43_PEROL</name>
<evidence type="ECO:0000313" key="3">
    <source>
        <dbReference type="Proteomes" id="UP000553632"/>
    </source>
</evidence>
<organism evidence="2 3">
    <name type="scientific">Perkinsus olseni</name>
    <name type="common">Perkinsus atlanticus</name>
    <dbReference type="NCBI Taxonomy" id="32597"/>
    <lineage>
        <taxon>Eukaryota</taxon>
        <taxon>Sar</taxon>
        <taxon>Alveolata</taxon>
        <taxon>Perkinsozoa</taxon>
        <taxon>Perkinsea</taxon>
        <taxon>Perkinsida</taxon>
        <taxon>Perkinsidae</taxon>
        <taxon>Perkinsus</taxon>
    </lineage>
</organism>
<dbReference type="EMBL" id="JABANO010008748">
    <property type="protein sequence ID" value="KAF4748033.1"/>
    <property type="molecule type" value="Genomic_DNA"/>
</dbReference>
<dbReference type="Gene3D" id="1.25.40.20">
    <property type="entry name" value="Ankyrin repeat-containing domain"/>
    <property type="match status" value="1"/>
</dbReference>
<evidence type="ECO:0000256" key="1">
    <source>
        <dbReference type="SAM" id="MobiDB-lite"/>
    </source>
</evidence>
<keyword evidence="3" id="KW-1185">Reference proteome</keyword>
<sequence>MVIRSSSRQGAESSVGTLGFDGGTPTPASLCTVLYFRDEQAEEERISALKAEDPIAWQDWMDVEVARILVHHGGLLVEGIPGNENLSAIWTRTNRMRSPKVHRVCERATPEHFTKAKHMLQTLVVDLSMDINASCTLEERPDMFGHTALALAVQWRNPPLALELLALGADPNKGHR</sequence>
<feature type="compositionally biased region" description="Polar residues" evidence="1">
    <location>
        <begin position="1"/>
        <end position="16"/>
    </location>
</feature>
<feature type="non-terminal residue" evidence="2">
    <location>
        <position position="176"/>
    </location>
</feature>
<protein>
    <submittedName>
        <fullName evidence="2">Uncharacterized protein</fullName>
    </submittedName>
</protein>
<dbReference type="InterPro" id="IPR036770">
    <property type="entry name" value="Ankyrin_rpt-contain_sf"/>
</dbReference>
<feature type="region of interest" description="Disordered" evidence="1">
    <location>
        <begin position="1"/>
        <end position="21"/>
    </location>
</feature>
<dbReference type="AlphaFoldDB" id="A0A7J6TS43"/>
<proteinExistence type="predicted"/>
<comment type="caution">
    <text evidence="2">The sequence shown here is derived from an EMBL/GenBank/DDBJ whole genome shotgun (WGS) entry which is preliminary data.</text>
</comment>
<accession>A0A7J6TS43</accession>
<evidence type="ECO:0000313" key="2">
    <source>
        <dbReference type="EMBL" id="KAF4748033.1"/>
    </source>
</evidence>
<gene>
    <name evidence="2" type="ORF">FOZ63_008008</name>
</gene>
<dbReference type="SUPFAM" id="SSF48403">
    <property type="entry name" value="Ankyrin repeat"/>
    <property type="match status" value="1"/>
</dbReference>
<dbReference type="Proteomes" id="UP000553632">
    <property type="component" value="Unassembled WGS sequence"/>
</dbReference>
<reference evidence="2 3" key="1">
    <citation type="submission" date="2020-04" db="EMBL/GenBank/DDBJ databases">
        <title>Perkinsus olseni comparative genomics.</title>
        <authorList>
            <person name="Bogema D.R."/>
        </authorList>
    </citation>
    <scope>NUCLEOTIDE SEQUENCE [LARGE SCALE GENOMIC DNA]</scope>
    <source>
        <strain evidence="2 3">ATCC PRA-207</strain>
    </source>
</reference>